<proteinExistence type="inferred from homology"/>
<dbReference type="NCBIfam" id="NF001237">
    <property type="entry name" value="PRK00207.1"/>
    <property type="match status" value="1"/>
</dbReference>
<comment type="subcellular location">
    <subcellularLocation>
        <location evidence="1">Cytoplasm</location>
    </subcellularLocation>
</comment>
<name>A0ABT3STW0_9GAMM</name>
<sequence length="130" mass="13968">MNYTLLVLSSPTSGHSAQTAAKFAHSVIVRGHSIERIFFLDEGTTNGSQAAVFPQDEADKLQPWTLLADEHGVELVLCIASALKHGMLDENEADRYARAGATVHPAFIISGLGQLIDAVSNSDRLMTFGD</sequence>
<reference evidence="5" key="1">
    <citation type="submission" date="2019-02" db="EMBL/GenBank/DDBJ databases">
        <authorList>
            <person name="Li S.-H."/>
        </authorList>
    </citation>
    <scope>NUCLEOTIDE SEQUENCE</scope>
    <source>
        <strain evidence="5">IMCC8485</strain>
    </source>
</reference>
<keyword evidence="4" id="KW-0808">Transferase</keyword>
<dbReference type="RefSeq" id="WP_279252327.1">
    <property type="nucleotide sequence ID" value="NZ_SHNP01000002.1"/>
</dbReference>
<protein>
    <submittedName>
        <fullName evidence="5">Sulfurtransferase complex subunit TusD</fullName>
    </submittedName>
</protein>
<accession>A0ABT3STW0</accession>
<comment type="similarity">
    <text evidence="2">Belongs to the DsrE/TusD family.</text>
</comment>
<dbReference type="NCBIfam" id="TIGR03012">
    <property type="entry name" value="sulf_tusD_dsrE"/>
    <property type="match status" value="1"/>
</dbReference>
<evidence type="ECO:0000256" key="3">
    <source>
        <dbReference type="ARBA" id="ARBA00022490"/>
    </source>
</evidence>
<evidence type="ECO:0000313" key="6">
    <source>
        <dbReference type="Proteomes" id="UP001143307"/>
    </source>
</evidence>
<evidence type="ECO:0000256" key="2">
    <source>
        <dbReference type="ARBA" id="ARBA00007067"/>
    </source>
</evidence>
<organism evidence="5 6">
    <name type="scientific">Candidatus Seongchinamella marina</name>
    <dbReference type="NCBI Taxonomy" id="2518990"/>
    <lineage>
        <taxon>Bacteria</taxon>
        <taxon>Pseudomonadati</taxon>
        <taxon>Pseudomonadota</taxon>
        <taxon>Gammaproteobacteria</taxon>
        <taxon>Cellvibrionales</taxon>
        <taxon>Halieaceae</taxon>
        <taxon>Seongchinamella</taxon>
    </lineage>
</organism>
<evidence type="ECO:0000256" key="4">
    <source>
        <dbReference type="ARBA" id="ARBA00022679"/>
    </source>
</evidence>
<keyword evidence="6" id="KW-1185">Reference proteome</keyword>
<dbReference type="InterPro" id="IPR017463">
    <property type="entry name" value="Sulphur_relay_TusD/DsrE"/>
</dbReference>
<dbReference type="PANTHER" id="PTHR34874:SF3">
    <property type="entry name" value="SULFURTRANSFERASE TUSD"/>
    <property type="match status" value="1"/>
</dbReference>
<dbReference type="PANTHER" id="PTHR34874">
    <property type="entry name" value="PROTEIN YCHN"/>
    <property type="match status" value="1"/>
</dbReference>
<dbReference type="Gene3D" id="3.40.1260.10">
    <property type="entry name" value="DsrEFH-like"/>
    <property type="match status" value="1"/>
</dbReference>
<dbReference type="SUPFAM" id="SSF75169">
    <property type="entry name" value="DsrEFH-like"/>
    <property type="match status" value="1"/>
</dbReference>
<dbReference type="Proteomes" id="UP001143307">
    <property type="component" value="Unassembled WGS sequence"/>
</dbReference>
<evidence type="ECO:0000256" key="1">
    <source>
        <dbReference type="ARBA" id="ARBA00004496"/>
    </source>
</evidence>
<keyword evidence="3" id="KW-0963">Cytoplasm</keyword>
<dbReference type="InterPro" id="IPR003787">
    <property type="entry name" value="Sulphur_relay_DsrE/F-like"/>
</dbReference>
<dbReference type="InterPro" id="IPR027396">
    <property type="entry name" value="DsrEFH-like"/>
</dbReference>
<evidence type="ECO:0000313" key="5">
    <source>
        <dbReference type="EMBL" id="MCX2973419.1"/>
    </source>
</evidence>
<comment type="caution">
    <text evidence="5">The sequence shown here is derived from an EMBL/GenBank/DDBJ whole genome shotgun (WGS) entry which is preliminary data.</text>
</comment>
<dbReference type="EMBL" id="SHNP01000002">
    <property type="protein sequence ID" value="MCX2973419.1"/>
    <property type="molecule type" value="Genomic_DNA"/>
</dbReference>
<gene>
    <name evidence="5" type="primary">tusD</name>
    <name evidence="5" type="ORF">EYC87_07440</name>
</gene>
<dbReference type="Pfam" id="PF02635">
    <property type="entry name" value="DsrE"/>
    <property type="match status" value="1"/>
</dbReference>